<dbReference type="Proteomes" id="UP001151760">
    <property type="component" value="Unassembled WGS sequence"/>
</dbReference>
<sequence>MENQIELTANVPITPHDSPLLGGYTPGSHEGRLKLQELMIMCTKLSKQVLDLEKEKAAQAVEILRLKKRVESLDDDLDEEDASKQGRKNDKTNPMLHESDFDRFDDEKVDAATTGVSTASAPVTTAGVAISTAEPRTHPTTSTVFDDEDVTMAMAQTSHRLHEEELAEIERIQKEKAAQEVSMAAIYEEEQYTIEERAKFLAEKIAAQRKFRAAQKAVEIRSKPPTKTQLRNLMMTYLKNMGGYKHSQLKGKTYEEIQGLYEREQKFIHDFVPMDSKKEEKKSIEPESEGKKNKRLKRIVGSYATQKSPKKPKVMKSVKNVTEEEAIEYTKEKEELRLSLKIIFGDDSEVNYEPLSRRFPIVNWEYKLLGNVDAKDMYVYKLTRADGSLSYHGDMQAFLRRLDRKDLNDLYSCEVHTLFMDGTPMEINMLVEKKYPLIKELLEKILNLQLEAEEESTMAFELIKFIKSMLKE</sequence>
<proteinExistence type="predicted"/>
<evidence type="ECO:0000313" key="3">
    <source>
        <dbReference type="Proteomes" id="UP001151760"/>
    </source>
</evidence>
<evidence type="ECO:0000256" key="1">
    <source>
        <dbReference type="SAM" id="MobiDB-lite"/>
    </source>
</evidence>
<organism evidence="2 3">
    <name type="scientific">Tanacetum coccineum</name>
    <dbReference type="NCBI Taxonomy" id="301880"/>
    <lineage>
        <taxon>Eukaryota</taxon>
        <taxon>Viridiplantae</taxon>
        <taxon>Streptophyta</taxon>
        <taxon>Embryophyta</taxon>
        <taxon>Tracheophyta</taxon>
        <taxon>Spermatophyta</taxon>
        <taxon>Magnoliopsida</taxon>
        <taxon>eudicotyledons</taxon>
        <taxon>Gunneridae</taxon>
        <taxon>Pentapetalae</taxon>
        <taxon>asterids</taxon>
        <taxon>campanulids</taxon>
        <taxon>Asterales</taxon>
        <taxon>Asteraceae</taxon>
        <taxon>Asteroideae</taxon>
        <taxon>Anthemideae</taxon>
        <taxon>Anthemidinae</taxon>
        <taxon>Tanacetum</taxon>
    </lineage>
</organism>
<feature type="region of interest" description="Disordered" evidence="1">
    <location>
        <begin position="74"/>
        <end position="98"/>
    </location>
</feature>
<gene>
    <name evidence="2" type="ORF">Tco_0926767</name>
</gene>
<reference evidence="2" key="1">
    <citation type="journal article" date="2022" name="Int. J. Mol. Sci.">
        <title>Draft Genome of Tanacetum Coccineum: Genomic Comparison of Closely Related Tanacetum-Family Plants.</title>
        <authorList>
            <person name="Yamashiro T."/>
            <person name="Shiraishi A."/>
            <person name="Nakayama K."/>
            <person name="Satake H."/>
        </authorList>
    </citation>
    <scope>NUCLEOTIDE SEQUENCE</scope>
</reference>
<evidence type="ECO:0000313" key="2">
    <source>
        <dbReference type="EMBL" id="GJT36348.1"/>
    </source>
</evidence>
<name>A0ABQ5DCN8_9ASTR</name>
<reference evidence="2" key="2">
    <citation type="submission" date="2022-01" db="EMBL/GenBank/DDBJ databases">
        <authorList>
            <person name="Yamashiro T."/>
            <person name="Shiraishi A."/>
            <person name="Satake H."/>
            <person name="Nakayama K."/>
        </authorList>
    </citation>
    <scope>NUCLEOTIDE SEQUENCE</scope>
</reference>
<accession>A0ABQ5DCN8</accession>
<keyword evidence="3" id="KW-1185">Reference proteome</keyword>
<comment type="caution">
    <text evidence="2">The sequence shown here is derived from an EMBL/GenBank/DDBJ whole genome shotgun (WGS) entry which is preliminary data.</text>
</comment>
<feature type="region of interest" description="Disordered" evidence="1">
    <location>
        <begin position="1"/>
        <end position="22"/>
    </location>
</feature>
<protein>
    <submittedName>
        <fullName evidence="2">Uncharacterized protein</fullName>
    </submittedName>
</protein>
<feature type="compositionally biased region" description="Basic and acidic residues" evidence="1">
    <location>
        <begin position="82"/>
        <end position="98"/>
    </location>
</feature>
<dbReference type="EMBL" id="BQNB010015129">
    <property type="protein sequence ID" value="GJT36348.1"/>
    <property type="molecule type" value="Genomic_DNA"/>
</dbReference>